<evidence type="ECO:0000313" key="3">
    <source>
        <dbReference type="EMBL" id="GKT29865.1"/>
    </source>
</evidence>
<sequence length="157" mass="17617">IDLPVYAGRYGLGSKEFTPAMIKAIYDNMKSLSPRHHFTIGITDDVTRLSLEVGESIDTTPEGTVQWLLRLRLQKSGGITVSHLRFGKSPIKSTYLVEIADFIACHNPSYVKLYDLLDGIREGGTFLLNTSMGLEELEAELPAKLRRKIAQNNLKFY</sequence>
<dbReference type="EMBL" id="BQXS01000977">
    <property type="protein sequence ID" value="GKT29865.1"/>
    <property type="molecule type" value="Genomic_DNA"/>
</dbReference>
<dbReference type="SUPFAM" id="SSF53323">
    <property type="entry name" value="Pyruvate-ferredoxin oxidoreductase, PFOR, domain III"/>
    <property type="match status" value="1"/>
</dbReference>
<keyword evidence="4" id="KW-1185">Reference proteome</keyword>
<accession>A0ABQ5KBD8</accession>
<dbReference type="SUPFAM" id="SSF52922">
    <property type="entry name" value="TK C-terminal domain-like"/>
    <property type="match status" value="1"/>
</dbReference>
<name>A0ABQ5KBD8_9EUKA</name>
<feature type="non-terminal residue" evidence="3">
    <location>
        <position position="157"/>
    </location>
</feature>
<dbReference type="InterPro" id="IPR009014">
    <property type="entry name" value="Transketo_C/PFOR_II"/>
</dbReference>
<dbReference type="InterPro" id="IPR002869">
    <property type="entry name" value="Pyrv_flavodox_OxRed_cen"/>
</dbReference>
<dbReference type="PANTHER" id="PTHR32154">
    <property type="entry name" value="PYRUVATE-FLAVODOXIN OXIDOREDUCTASE-RELATED"/>
    <property type="match status" value="1"/>
</dbReference>
<protein>
    <submittedName>
        <fullName evidence="3">Pyruvate:ferredoxin (Flavodoxin) oxidoreductase</fullName>
    </submittedName>
</protein>
<keyword evidence="3" id="KW-0670">Pyruvate</keyword>
<dbReference type="Pfam" id="PF01558">
    <property type="entry name" value="POR"/>
    <property type="match status" value="1"/>
</dbReference>
<dbReference type="Gene3D" id="3.40.50.920">
    <property type="match status" value="1"/>
</dbReference>
<dbReference type="InterPro" id="IPR019752">
    <property type="entry name" value="Pyrv/ketoisovalerate_OxRed_cat"/>
</dbReference>
<feature type="non-terminal residue" evidence="3">
    <location>
        <position position="1"/>
    </location>
</feature>
<keyword evidence="1" id="KW-0560">Oxidoreductase</keyword>
<evidence type="ECO:0000256" key="1">
    <source>
        <dbReference type="ARBA" id="ARBA00023002"/>
    </source>
</evidence>
<evidence type="ECO:0000313" key="4">
    <source>
        <dbReference type="Proteomes" id="UP001057375"/>
    </source>
</evidence>
<feature type="domain" description="Pyruvate/ketoisovalerate oxidoreductase catalytic" evidence="2">
    <location>
        <begin position="72"/>
        <end position="145"/>
    </location>
</feature>
<dbReference type="Proteomes" id="UP001057375">
    <property type="component" value="Unassembled WGS sequence"/>
</dbReference>
<reference evidence="3" key="1">
    <citation type="submission" date="2022-03" db="EMBL/GenBank/DDBJ databases">
        <title>Draft genome sequence of Aduncisulcus paluster, a free-living microaerophilic Fornicata.</title>
        <authorList>
            <person name="Yuyama I."/>
            <person name="Kume K."/>
            <person name="Tamura T."/>
            <person name="Inagaki Y."/>
            <person name="Hashimoto T."/>
        </authorList>
    </citation>
    <scope>NUCLEOTIDE SEQUENCE</scope>
    <source>
        <strain evidence="3">NY0171</strain>
    </source>
</reference>
<evidence type="ECO:0000259" key="2">
    <source>
        <dbReference type="Pfam" id="PF01558"/>
    </source>
</evidence>
<dbReference type="PANTHER" id="PTHR32154:SF0">
    <property type="entry name" value="PYRUVATE-FLAVODOXIN OXIDOREDUCTASE-RELATED"/>
    <property type="match status" value="1"/>
</dbReference>
<proteinExistence type="predicted"/>
<gene>
    <name evidence="3" type="ORF">ADUPG1_001283</name>
</gene>
<organism evidence="3 4">
    <name type="scientific">Aduncisulcus paluster</name>
    <dbReference type="NCBI Taxonomy" id="2918883"/>
    <lineage>
        <taxon>Eukaryota</taxon>
        <taxon>Metamonada</taxon>
        <taxon>Carpediemonas-like organisms</taxon>
        <taxon>Aduncisulcus</taxon>
    </lineage>
</organism>
<dbReference type="Gene3D" id="3.40.920.10">
    <property type="entry name" value="Pyruvate-ferredoxin oxidoreductase, PFOR, domain III"/>
    <property type="match status" value="1"/>
</dbReference>
<dbReference type="InterPro" id="IPR050722">
    <property type="entry name" value="Pyruvate:ferred/Flavod_OxRd"/>
</dbReference>
<comment type="caution">
    <text evidence="3">The sequence shown here is derived from an EMBL/GenBank/DDBJ whole genome shotgun (WGS) entry which is preliminary data.</text>
</comment>